<dbReference type="AlphaFoldDB" id="A0ABD2VIZ0"/>
<dbReference type="EMBL" id="JBJKTR010000001">
    <property type="protein sequence ID" value="KAL3380066.1"/>
    <property type="molecule type" value="Genomic_DNA"/>
</dbReference>
<evidence type="ECO:0000256" key="1">
    <source>
        <dbReference type="SAM" id="MobiDB-lite"/>
    </source>
</evidence>
<comment type="caution">
    <text evidence="2">The sequence shown here is derived from an EMBL/GenBank/DDBJ whole genome shotgun (WGS) entry which is preliminary data.</text>
</comment>
<protein>
    <submittedName>
        <fullName evidence="2">Uncharacterized protein</fullName>
    </submittedName>
</protein>
<evidence type="ECO:0000313" key="2">
    <source>
        <dbReference type="EMBL" id="KAL3380067.1"/>
    </source>
</evidence>
<dbReference type="Proteomes" id="UP001627284">
    <property type="component" value="Unassembled WGS sequence"/>
</dbReference>
<gene>
    <name evidence="2" type="ORF">AABB24_000603</name>
</gene>
<proteinExistence type="predicted"/>
<dbReference type="EMBL" id="JBJKTR010000001">
    <property type="protein sequence ID" value="KAL3380067.1"/>
    <property type="molecule type" value="Genomic_DNA"/>
</dbReference>
<feature type="region of interest" description="Disordered" evidence="1">
    <location>
        <begin position="67"/>
        <end position="86"/>
    </location>
</feature>
<feature type="non-terminal residue" evidence="2">
    <location>
        <position position="1"/>
    </location>
</feature>
<keyword evidence="3" id="KW-1185">Reference proteome</keyword>
<accession>A0ABD2VIZ0</accession>
<reference evidence="2 3" key="1">
    <citation type="submission" date="2024-05" db="EMBL/GenBank/DDBJ databases">
        <title>De novo assembly of an allotetraploid wild potato.</title>
        <authorList>
            <person name="Hosaka A.J."/>
        </authorList>
    </citation>
    <scope>NUCLEOTIDE SEQUENCE [LARGE SCALE GENOMIC DNA]</scope>
    <source>
        <tissue evidence="2">Young leaves</tissue>
    </source>
</reference>
<sequence length="179" mass="18971">PNPNIFHSSSPLYPAAAALLSPFLHRRRQDGDTPSPSPVKPPFLLSSPRCLLFPFLSSSCFPVRTTPPAGEVASSSSRNQQQQLLRPAASAPSFPLISLRLSFLSPFLFSFLSSLRRNTTSSSRRATPAAGSTPTGINSSSGESFSASSDDNSSDSDQAKLWSANSGEVKVGSTRDLKG</sequence>
<name>A0ABD2VIZ0_9SOLN</name>
<organism evidence="2 3">
    <name type="scientific">Solanum stoloniferum</name>
    <dbReference type="NCBI Taxonomy" id="62892"/>
    <lineage>
        <taxon>Eukaryota</taxon>
        <taxon>Viridiplantae</taxon>
        <taxon>Streptophyta</taxon>
        <taxon>Embryophyta</taxon>
        <taxon>Tracheophyta</taxon>
        <taxon>Spermatophyta</taxon>
        <taxon>Magnoliopsida</taxon>
        <taxon>eudicotyledons</taxon>
        <taxon>Gunneridae</taxon>
        <taxon>Pentapetalae</taxon>
        <taxon>asterids</taxon>
        <taxon>lamiids</taxon>
        <taxon>Solanales</taxon>
        <taxon>Solanaceae</taxon>
        <taxon>Solanoideae</taxon>
        <taxon>Solaneae</taxon>
        <taxon>Solanum</taxon>
    </lineage>
</organism>
<feature type="compositionally biased region" description="Low complexity" evidence="1">
    <location>
        <begin position="120"/>
        <end position="151"/>
    </location>
</feature>
<evidence type="ECO:0000313" key="3">
    <source>
        <dbReference type="Proteomes" id="UP001627284"/>
    </source>
</evidence>
<feature type="compositionally biased region" description="Low complexity" evidence="1">
    <location>
        <begin position="74"/>
        <end position="86"/>
    </location>
</feature>
<feature type="region of interest" description="Disordered" evidence="1">
    <location>
        <begin position="120"/>
        <end position="179"/>
    </location>
</feature>